<sequence>MFSLSRRIPRASSLGRWVMQSWKHMVAVDGNEAAAHVAFGLCDVGLGYPITPASGGFELMEKWSSTGTMKNAFGEVPDVFMLQSEAGVSGALHGALSGGVLASTFTSCQGLMLMMPNLFKMGNSALPGVIHVASRSMGRSGVTIFPDHSDVMTTRVTGWALLNSGSVQEAHDLALVSHLSAMKGNIPFIHFYDGFRTSHEIAKIEYLEYEEMAKLLPQEDIKAFRARAFNPEHPKSRGSVINNDVMFQVLEASHQAYNKLPNIVQETMDDVKKLTGRSYHLFDYVGHPEAKHVALIMGSAGETMEETVKYLNARGEKVGVIRVRLYRPFSHEHLLQALPKTVKVVTVMDRVREYGSNGEPLYLDVSACLSSHGIHIPVINGVYGVGGKDFTATMAKTVYDNMKVMSPKRDFTVGIIDDVLHSNLPLLPEVNMTPKSIRQCVFWGIGADGTVGANKEAISIISENTDLNAQGYFMFEAKKSGGWTVSHLRFGPEKIQSEYEIVEADYVACHNEALLAKYPIVDRLKKGGILVFNSSGDFDRLPPELKRDIAARDARLFNINATKLSYDLGMPGRINMMMQVVFFKLAEVVDVNLAMDLLKNFIRKQYAKKGQEVVDANIKMLEASLDNLKEIKYPKEEWLNPKELSKPRYPRTGNPVLDEVIFPTMDMKGNEIPVSKFLLAVDGYYPNGTSAYEKRDVSVRLPVWDAKKCTQCNQCVLMCPHACIRPFLITEEEKDASPYPITAAKARRLKDLQFRIQVSPYDCISCGLCAEVCPDAALTMTSTDIVSKTEYNAVWEYVRALPDRKDMVPFKLEKPDVRSLGFQTPLLEFSAACAGCGETAYMKALTQMFGDRMYISNAHGCSIVWASTFPSFAYTTNEKGHGPAWGSSLFEDAAEFGLGMSKAIGKRRINLRDRIIADISLFEKLDSELAALLKKWTTVMDDPVESVAVSDLIKIRFSALPPIAPDAPYSIRFIHDNLDILRKPSQWIIGGDGWAYDIGFNGLDHVMSQTDNVNILVMDNEAYANTGFQLSKSTPHGSVVKFAALGNRGHKKDLGMIAMAYGHVYVASVAMGANKQHYLRAVKEAEAYNGPSIVLAYCPCIGHGIDGSLCMSQSQQELAVQTGYWPLYRYNPDLRKEGKSPFILDCKEPTVNVEEFLKNETRYSMMMSQFPDVGARLHKELQQDVTDRWRRLENLAKL</sequence>
<reference evidence="10" key="2">
    <citation type="journal article" date="2016" name="Mol. Biol. Evol.">
        <title>Novel hydrogenosomes in the microaerophilic jakobid Stygiella incarcerata.</title>
        <authorList>
            <person name="Leger M.M."/>
            <person name="Eme L."/>
            <person name="Hug L.A."/>
            <person name="Roger A.J."/>
        </authorList>
    </citation>
    <scope>NUCLEOTIDE SEQUENCE</scope>
</reference>
<dbReference type="Pfam" id="PF02775">
    <property type="entry name" value="TPP_enzyme_C"/>
    <property type="match status" value="1"/>
</dbReference>
<dbReference type="Gene3D" id="3.30.70.20">
    <property type="match status" value="1"/>
</dbReference>
<dbReference type="InterPro" id="IPR019456">
    <property type="entry name" value="Pyrv-flavodox_OxRtase_EKR"/>
</dbReference>
<evidence type="ECO:0000256" key="8">
    <source>
        <dbReference type="PIRSR" id="PIRSR000159-50"/>
    </source>
</evidence>
<evidence type="ECO:0000256" key="6">
    <source>
        <dbReference type="ARBA" id="ARBA00023004"/>
    </source>
</evidence>
<dbReference type="InterPro" id="IPR019752">
    <property type="entry name" value="Pyrv/ketoisovalerate_OxRed_cat"/>
</dbReference>
<feature type="domain" description="4Fe-4S ferredoxin-type" evidence="9">
    <location>
        <begin position="754"/>
        <end position="783"/>
    </location>
</feature>
<reference evidence="11" key="1">
    <citation type="submission" date="2015-11" db="EMBL/GenBank/DDBJ databases">
        <authorList>
            <person name="Zhang Y."/>
            <person name="Guo Z."/>
        </authorList>
    </citation>
    <scope>NUCLEOTIDE SEQUENCE</scope>
</reference>
<dbReference type="InterPro" id="IPR017896">
    <property type="entry name" value="4Fe4S_Fe-S-bd"/>
</dbReference>
<feature type="binding site" evidence="8">
    <location>
        <position position="709"/>
    </location>
    <ligand>
        <name>[4Fe-4S] cluster</name>
        <dbReference type="ChEBI" id="CHEBI:49883"/>
        <label>1</label>
    </ligand>
</feature>
<dbReference type="FunFam" id="3.40.920.10:FF:000001">
    <property type="entry name" value="Pyruvate:ferredoxin (Flavodoxin) oxidoreductase"/>
    <property type="match status" value="1"/>
</dbReference>
<dbReference type="Pfam" id="PF01855">
    <property type="entry name" value="POR_N"/>
    <property type="match status" value="1"/>
</dbReference>
<feature type="binding site" evidence="8">
    <location>
        <position position="773"/>
    </location>
    <ligand>
        <name>[4Fe-4S] cluster</name>
        <dbReference type="ChEBI" id="CHEBI:49883"/>
        <label>1</label>
    </ligand>
</feature>
<dbReference type="SUPFAM" id="SSF52922">
    <property type="entry name" value="TK C-terminal domain-like"/>
    <property type="match status" value="1"/>
</dbReference>
<evidence type="ECO:0000256" key="2">
    <source>
        <dbReference type="ARBA" id="ARBA00022485"/>
    </source>
</evidence>
<keyword evidence="6 8" id="KW-0408">Iron</keyword>
<evidence type="ECO:0000313" key="10">
    <source>
        <dbReference type="EMBL" id="ANM86732.1"/>
    </source>
</evidence>
<keyword evidence="1" id="KW-0813">Transport</keyword>
<dbReference type="SMART" id="SM00890">
    <property type="entry name" value="EKR"/>
    <property type="match status" value="1"/>
</dbReference>
<dbReference type="FunFam" id="3.40.50.970:FF:000012">
    <property type="entry name" value="Pyruvate:ferredoxin (Flavodoxin) oxidoreductase"/>
    <property type="match status" value="1"/>
</dbReference>
<dbReference type="SUPFAM" id="SSF53323">
    <property type="entry name" value="Pyruvate-ferredoxin oxidoreductase, PFOR, domain III"/>
    <property type="match status" value="1"/>
</dbReference>
<dbReference type="FunFam" id="3.40.50.920:FF:000007">
    <property type="entry name" value="Pyruvate:ferredoxin (Flavodoxin) oxidoreductase"/>
    <property type="match status" value="1"/>
</dbReference>
<dbReference type="InterPro" id="IPR029061">
    <property type="entry name" value="THDP-binding"/>
</dbReference>
<dbReference type="InterPro" id="IPR011766">
    <property type="entry name" value="TPP_enzyme_TPP-bd"/>
</dbReference>
<dbReference type="GO" id="GO:0022900">
    <property type="term" value="P:electron transport chain"/>
    <property type="evidence" value="ECO:0007669"/>
    <property type="project" value="InterPro"/>
</dbReference>
<evidence type="ECO:0000256" key="3">
    <source>
        <dbReference type="ARBA" id="ARBA00022723"/>
    </source>
</evidence>
<feature type="binding site" evidence="8">
    <location>
        <position position="712"/>
    </location>
    <ligand>
        <name>[4Fe-4S] cluster</name>
        <dbReference type="ChEBI" id="CHEBI:49883"/>
        <label>1</label>
    </ligand>
</feature>
<dbReference type="SUPFAM" id="SSF52518">
    <property type="entry name" value="Thiamin diphosphate-binding fold (THDP-binding)"/>
    <property type="match status" value="2"/>
</dbReference>
<dbReference type="SUPFAM" id="SSF54862">
    <property type="entry name" value="4Fe-4S ferredoxins"/>
    <property type="match status" value="1"/>
</dbReference>
<name>A0A192ZJA1_9EUKA</name>
<dbReference type="Gene3D" id="3.40.50.970">
    <property type="match status" value="2"/>
</dbReference>
<dbReference type="PANTHER" id="PTHR32154">
    <property type="entry name" value="PYRUVATE-FLAVODOXIN OXIDOREDUCTASE-RELATED"/>
    <property type="match status" value="1"/>
</dbReference>
<gene>
    <name evidence="11" type="primary">PFO1</name>
</gene>
<comment type="cofactor">
    <cofactor evidence="8">
        <name>[4Fe-4S] cluster</name>
        <dbReference type="ChEBI" id="CHEBI:49883"/>
    </cofactor>
    <text evidence="8">Binds 3 [4Fe-4S] clusters per subunit.</text>
</comment>
<dbReference type="GO" id="GO:0006979">
    <property type="term" value="P:response to oxidative stress"/>
    <property type="evidence" value="ECO:0007669"/>
    <property type="project" value="TreeGrafter"/>
</dbReference>
<feature type="domain" description="4Fe-4S ferredoxin-type" evidence="9">
    <location>
        <begin position="700"/>
        <end position="729"/>
    </location>
</feature>
<keyword evidence="3 8" id="KW-0479">Metal-binding</keyword>
<dbReference type="PROSITE" id="PS00198">
    <property type="entry name" value="4FE4S_FER_1"/>
    <property type="match status" value="1"/>
</dbReference>
<dbReference type="GO" id="GO:0016903">
    <property type="term" value="F:oxidoreductase activity, acting on the aldehyde or oxo group of donors"/>
    <property type="evidence" value="ECO:0007669"/>
    <property type="project" value="InterPro"/>
</dbReference>
<dbReference type="NCBIfam" id="TIGR02176">
    <property type="entry name" value="pyruv_ox_red"/>
    <property type="match status" value="1"/>
</dbReference>
<feature type="binding site" evidence="8">
    <location>
        <position position="763"/>
    </location>
    <ligand>
        <name>[4Fe-4S] cluster</name>
        <dbReference type="ChEBI" id="CHEBI:49883"/>
        <label>2</label>
    </ligand>
</feature>
<dbReference type="GO" id="GO:0030976">
    <property type="term" value="F:thiamine pyrophosphate binding"/>
    <property type="evidence" value="ECO:0007669"/>
    <property type="project" value="InterPro"/>
</dbReference>
<feature type="binding site" evidence="8">
    <location>
        <position position="769"/>
    </location>
    <ligand>
        <name>[4Fe-4S] cluster</name>
        <dbReference type="ChEBI" id="CHEBI:49883"/>
        <label>2</label>
    </ligand>
</feature>
<dbReference type="InterPro" id="IPR017900">
    <property type="entry name" value="4Fe4S_Fe_S_CS"/>
</dbReference>
<feature type="binding site" evidence="8">
    <location>
        <position position="766"/>
    </location>
    <ligand>
        <name>[4Fe-4S] cluster</name>
        <dbReference type="ChEBI" id="CHEBI:49883"/>
        <label>2</label>
    </ligand>
</feature>
<feature type="binding site" evidence="8">
    <location>
        <position position="715"/>
    </location>
    <ligand>
        <name>[4Fe-4S] cluster</name>
        <dbReference type="ChEBI" id="CHEBI:49883"/>
        <label>1</label>
    </ligand>
</feature>
<evidence type="ECO:0000256" key="4">
    <source>
        <dbReference type="ARBA" id="ARBA00022982"/>
    </source>
</evidence>
<dbReference type="Pfam" id="PF01558">
    <property type="entry name" value="POR"/>
    <property type="match status" value="1"/>
</dbReference>
<dbReference type="PANTHER" id="PTHR32154:SF0">
    <property type="entry name" value="PYRUVATE-FLAVODOXIN OXIDOREDUCTASE-RELATED"/>
    <property type="match status" value="1"/>
</dbReference>
<evidence type="ECO:0000259" key="9">
    <source>
        <dbReference type="PROSITE" id="PS51379"/>
    </source>
</evidence>
<dbReference type="InterPro" id="IPR050722">
    <property type="entry name" value="Pyruvate:ferred/Flavod_OxRd"/>
</dbReference>
<dbReference type="InterPro" id="IPR009014">
    <property type="entry name" value="Transketo_C/PFOR_II"/>
</dbReference>
<feature type="binding site" evidence="8">
    <location>
        <position position="861"/>
    </location>
    <ligand>
        <name>[4Fe-4S] cluster</name>
        <dbReference type="ChEBI" id="CHEBI:49883"/>
        <label>3</label>
    </ligand>
</feature>
<dbReference type="InterPro" id="IPR011895">
    <property type="entry name" value="Pyrv_flavodox_OxRed"/>
</dbReference>
<dbReference type="InterPro" id="IPR033412">
    <property type="entry name" value="PFOR_II"/>
</dbReference>
<dbReference type="EMBL" id="KT984512">
    <property type="protein sequence ID" value="ANM86732.1"/>
    <property type="molecule type" value="mRNA"/>
</dbReference>
<dbReference type="Gene3D" id="3.40.50.920">
    <property type="match status" value="1"/>
</dbReference>
<keyword evidence="11" id="KW-0670">Pyruvate</keyword>
<dbReference type="PROSITE" id="PS51379">
    <property type="entry name" value="4FE4S_FER_2"/>
    <property type="match status" value="2"/>
</dbReference>
<dbReference type="InterPro" id="IPR002880">
    <property type="entry name" value="Pyrv_Fd/Flavodoxin_OxRdtase_N"/>
</dbReference>
<dbReference type="EMBL" id="KU169145">
    <property type="protein sequence ID" value="ANM86890.1"/>
    <property type="molecule type" value="Genomic_DNA"/>
</dbReference>
<feature type="binding site" evidence="8">
    <location>
        <position position="1100"/>
    </location>
    <ligand>
        <name>[4Fe-4S] cluster</name>
        <dbReference type="ChEBI" id="CHEBI:49883"/>
        <label>3</label>
    </ligand>
</feature>
<dbReference type="Pfam" id="PF12838">
    <property type="entry name" value="Fer4_7"/>
    <property type="match status" value="1"/>
</dbReference>
<feature type="binding site" evidence="8">
    <location>
        <position position="833"/>
    </location>
    <ligand>
        <name>[4Fe-4S] cluster</name>
        <dbReference type="ChEBI" id="CHEBI:49883"/>
        <label>3</label>
    </ligand>
</feature>
<dbReference type="PIRSF" id="PIRSF000159">
    <property type="entry name" value="NifJ"/>
    <property type="match status" value="1"/>
</dbReference>
<keyword evidence="4" id="KW-0249">Electron transport</keyword>
<dbReference type="CDD" id="cd07034">
    <property type="entry name" value="TPP_PYR_PFOR_IOR-alpha_like"/>
    <property type="match status" value="1"/>
</dbReference>
<keyword evidence="7 8" id="KW-0411">Iron-sulfur</keyword>
<evidence type="ECO:0000256" key="1">
    <source>
        <dbReference type="ARBA" id="ARBA00022448"/>
    </source>
</evidence>
<dbReference type="GO" id="GO:0005506">
    <property type="term" value="F:iron ion binding"/>
    <property type="evidence" value="ECO:0007669"/>
    <property type="project" value="InterPro"/>
</dbReference>
<proteinExistence type="evidence at transcript level"/>
<dbReference type="Gene3D" id="3.40.920.10">
    <property type="entry name" value="Pyruvate-ferredoxin oxidoreductase, PFOR, domain III"/>
    <property type="match status" value="1"/>
</dbReference>
<accession>A0A192ZJA1</accession>
<evidence type="ECO:0000256" key="5">
    <source>
        <dbReference type="ARBA" id="ARBA00023002"/>
    </source>
</evidence>
<evidence type="ECO:0000256" key="7">
    <source>
        <dbReference type="ARBA" id="ARBA00023014"/>
    </source>
</evidence>
<protein>
    <submittedName>
        <fullName evidence="11">Pyruvate ferredoxin oxidoreductase 1</fullName>
    </submittedName>
</protein>
<keyword evidence="2 8" id="KW-0004">4Fe-4S</keyword>
<dbReference type="Pfam" id="PF10371">
    <property type="entry name" value="EKR"/>
    <property type="match status" value="1"/>
</dbReference>
<organism evidence="11">
    <name type="scientific">Stygiella incarcerata</name>
    <dbReference type="NCBI Taxonomy" id="1712417"/>
    <lineage>
        <taxon>Eukaryota</taxon>
        <taxon>Discoba</taxon>
        <taxon>Jakobida</taxon>
        <taxon>Andalucina</taxon>
        <taxon>Stygiellidae</taxon>
        <taxon>Stygiella</taxon>
    </lineage>
</organism>
<feature type="binding site" evidence="8">
    <location>
        <position position="719"/>
    </location>
    <ligand>
        <name>[4Fe-4S] cluster</name>
        <dbReference type="ChEBI" id="CHEBI:49883"/>
        <label>2</label>
    </ligand>
</feature>
<feature type="binding site" evidence="8">
    <location>
        <position position="836"/>
    </location>
    <ligand>
        <name>[4Fe-4S] cluster</name>
        <dbReference type="ChEBI" id="CHEBI:49883"/>
        <label>3</label>
    </ligand>
</feature>
<dbReference type="GO" id="GO:0051539">
    <property type="term" value="F:4 iron, 4 sulfur cluster binding"/>
    <property type="evidence" value="ECO:0007669"/>
    <property type="project" value="UniProtKB-KW"/>
</dbReference>
<evidence type="ECO:0000313" key="11">
    <source>
        <dbReference type="EMBL" id="ANM86890.1"/>
    </source>
</evidence>
<dbReference type="AlphaFoldDB" id="A0A192ZJA1"/>
<keyword evidence="5" id="KW-0560">Oxidoreductase</keyword>
<dbReference type="Pfam" id="PF17147">
    <property type="entry name" value="PFOR_II"/>
    <property type="match status" value="1"/>
</dbReference>
<dbReference type="InterPro" id="IPR002869">
    <property type="entry name" value="Pyrv_flavodox_OxRed_cen"/>
</dbReference>